<dbReference type="SUPFAM" id="SSF160059">
    <property type="entry name" value="PriA/YqbF domain"/>
    <property type="match status" value="1"/>
</dbReference>
<evidence type="ECO:0008006" key="3">
    <source>
        <dbReference type="Google" id="ProtNLM"/>
    </source>
</evidence>
<gene>
    <name evidence="1" type="ORF">C5F44_02555</name>
</gene>
<reference evidence="1 2" key="1">
    <citation type="submission" date="2018-03" db="EMBL/GenBank/DDBJ databases">
        <title>Rhodobacter blasticus.</title>
        <authorList>
            <person name="Meyer T.E."/>
            <person name="Miller S."/>
            <person name="Lodha T."/>
            <person name="Gandham S."/>
            <person name="Chintalapati S."/>
            <person name="Chintalapati V.R."/>
        </authorList>
    </citation>
    <scope>NUCLEOTIDE SEQUENCE [LARGE SCALE GENOMIC DNA]</scope>
    <source>
        <strain evidence="1 2">DSM 2131</strain>
    </source>
</reference>
<keyword evidence="2" id="KW-1185">Reference proteome</keyword>
<proteinExistence type="predicted"/>
<name>A0A2T4JDP0_FUSBL</name>
<protein>
    <recommendedName>
        <fullName evidence="3">Mu-like prophage FluMu N-terminal domain-containing protein</fullName>
    </recommendedName>
</protein>
<accession>A0A2T4JDP0</accession>
<comment type="caution">
    <text evidence="1">The sequence shown here is derived from an EMBL/GenBank/DDBJ whole genome shotgun (WGS) entry which is preliminary data.</text>
</comment>
<dbReference type="RefSeq" id="WP_107671947.1">
    <property type="nucleotide sequence ID" value="NZ_PZKE01000002.1"/>
</dbReference>
<dbReference type="EMBL" id="PZKE01000002">
    <property type="protein sequence ID" value="PTE15938.1"/>
    <property type="molecule type" value="Genomic_DNA"/>
</dbReference>
<evidence type="ECO:0000313" key="2">
    <source>
        <dbReference type="Proteomes" id="UP000241362"/>
    </source>
</evidence>
<sequence>MKRLIIKATAAAGFFRCGVHWPEAGKTVSRDEFTPEQWTILKDEPNLRIGPAPEDTVDVAGAIEDSLRVSVRDAIGQLEPGDFGEDGLPKVEALRKALPTGTKGLTKALVAEIWAELKPAV</sequence>
<dbReference type="AlphaFoldDB" id="A0A2T4JDP0"/>
<dbReference type="Proteomes" id="UP000241362">
    <property type="component" value="Unassembled WGS sequence"/>
</dbReference>
<evidence type="ECO:0000313" key="1">
    <source>
        <dbReference type="EMBL" id="PTE15938.1"/>
    </source>
</evidence>
<organism evidence="1 2">
    <name type="scientific">Fuscovulum blasticum DSM 2131</name>
    <dbReference type="NCBI Taxonomy" id="1188250"/>
    <lineage>
        <taxon>Bacteria</taxon>
        <taxon>Pseudomonadati</taxon>
        <taxon>Pseudomonadota</taxon>
        <taxon>Alphaproteobacteria</taxon>
        <taxon>Rhodobacterales</taxon>
        <taxon>Paracoccaceae</taxon>
        <taxon>Pseudogemmobacter</taxon>
    </lineage>
</organism>